<evidence type="ECO:0000256" key="7">
    <source>
        <dbReference type="SAM" id="Phobius"/>
    </source>
</evidence>
<comment type="subcellular location">
    <subcellularLocation>
        <location evidence="1">Cell membrane</location>
        <topology evidence="1">Multi-pass membrane protein</topology>
    </subcellularLocation>
    <subcellularLocation>
        <location evidence="6">Membrane</location>
        <topology evidence="6">Multi-pass membrane protein</topology>
    </subcellularLocation>
</comment>
<proteinExistence type="inferred from homology"/>
<protein>
    <submittedName>
        <fullName evidence="9">MotA/TolQ/ExbB proton channel family protein</fullName>
    </submittedName>
</protein>
<sequence>MNNNLPAKLSWLRSDPECRLGLKGARFTRTSSLFTGMIALLLTILFYMGIRFLPSNLSPVVDIFCNRGPIQYFSVFATSWGVAILIVKGLKLKLQQKCLDHVIVPQESDFVLSTTTVEDVFENIYKIVDDPKHFVLFNRIAVALSNLRNLGRVTDVDEILRSQAEHDESIMESSYSLIRGLIWAVPVLGFIGTVLGLSDAISGFGGVMAATEDMGEITTALKGVTSGLATAFDTTLVALVAALCLQLATTFLHKNEEEFLDSCTEYCQRNIVNRLRIMPFHSDET</sequence>
<reference evidence="9 10" key="1">
    <citation type="submission" date="2019-08" db="EMBL/GenBank/DDBJ databases">
        <title>Deep-cultivation of Planctomycetes and their phenomic and genomic characterization uncovers novel biology.</title>
        <authorList>
            <person name="Wiegand S."/>
            <person name="Jogler M."/>
            <person name="Boedeker C."/>
            <person name="Pinto D."/>
            <person name="Vollmers J."/>
            <person name="Rivas-Marin E."/>
            <person name="Kohn T."/>
            <person name="Peeters S.H."/>
            <person name="Heuer A."/>
            <person name="Rast P."/>
            <person name="Oberbeckmann S."/>
            <person name="Bunk B."/>
            <person name="Jeske O."/>
            <person name="Meyerdierks A."/>
            <person name="Storesund J.E."/>
            <person name="Kallscheuer N."/>
            <person name="Luecker S."/>
            <person name="Lage O.M."/>
            <person name="Pohl T."/>
            <person name="Merkel B.J."/>
            <person name="Hornburger P."/>
            <person name="Mueller R.-W."/>
            <person name="Bruemmer F."/>
            <person name="Labrenz M."/>
            <person name="Spormann A.M."/>
            <person name="Op den Camp H."/>
            <person name="Overmann J."/>
            <person name="Amann R."/>
            <person name="Jetten M.S.M."/>
            <person name="Mascher T."/>
            <person name="Medema M.H."/>
            <person name="Devos D.P."/>
            <person name="Kaster A.-K."/>
            <person name="Ovreas L."/>
            <person name="Rohde M."/>
            <person name="Galperin M.Y."/>
            <person name="Jogler C."/>
        </authorList>
    </citation>
    <scope>NUCLEOTIDE SEQUENCE [LARGE SCALE GENOMIC DNA]</scope>
    <source>
        <strain evidence="9 10">Pr1d</strain>
    </source>
</reference>
<keyword evidence="2" id="KW-1003">Cell membrane</keyword>
<organism evidence="9 10">
    <name type="scientific">Bythopirellula goksoeyrii</name>
    <dbReference type="NCBI Taxonomy" id="1400387"/>
    <lineage>
        <taxon>Bacteria</taxon>
        <taxon>Pseudomonadati</taxon>
        <taxon>Planctomycetota</taxon>
        <taxon>Planctomycetia</taxon>
        <taxon>Pirellulales</taxon>
        <taxon>Lacipirellulaceae</taxon>
        <taxon>Bythopirellula</taxon>
    </lineage>
</organism>
<feature type="transmembrane region" description="Helical" evidence="7">
    <location>
        <begin position="32"/>
        <end position="50"/>
    </location>
</feature>
<evidence type="ECO:0000256" key="3">
    <source>
        <dbReference type="ARBA" id="ARBA00022692"/>
    </source>
</evidence>
<feature type="transmembrane region" description="Helical" evidence="7">
    <location>
        <begin position="181"/>
        <end position="204"/>
    </location>
</feature>
<evidence type="ECO:0000256" key="5">
    <source>
        <dbReference type="ARBA" id="ARBA00023136"/>
    </source>
</evidence>
<dbReference type="KEGG" id="bgok:Pr1d_24220"/>
<accession>A0A5B9QLV1</accession>
<dbReference type="Pfam" id="PF01618">
    <property type="entry name" value="MotA_ExbB"/>
    <property type="match status" value="1"/>
</dbReference>
<dbReference type="PANTHER" id="PTHR30625:SF11">
    <property type="entry name" value="MOTA_TOLQ_EXBB PROTON CHANNEL DOMAIN-CONTAINING PROTEIN"/>
    <property type="match status" value="1"/>
</dbReference>
<dbReference type="Proteomes" id="UP000323917">
    <property type="component" value="Chromosome"/>
</dbReference>
<gene>
    <name evidence="9" type="ORF">Pr1d_24220</name>
</gene>
<dbReference type="AlphaFoldDB" id="A0A5B9QLV1"/>
<evidence type="ECO:0000256" key="4">
    <source>
        <dbReference type="ARBA" id="ARBA00022989"/>
    </source>
</evidence>
<keyword evidence="5 7" id="KW-0472">Membrane</keyword>
<dbReference type="InterPro" id="IPR002898">
    <property type="entry name" value="MotA_ExbB_proton_chnl"/>
</dbReference>
<dbReference type="InterPro" id="IPR050790">
    <property type="entry name" value="ExbB/TolQ_transport"/>
</dbReference>
<dbReference type="EMBL" id="CP042913">
    <property type="protein sequence ID" value="QEG35131.1"/>
    <property type="molecule type" value="Genomic_DNA"/>
</dbReference>
<keyword evidence="6" id="KW-0813">Transport</keyword>
<comment type="similarity">
    <text evidence="6">Belongs to the exbB/tolQ family.</text>
</comment>
<keyword evidence="4 7" id="KW-1133">Transmembrane helix</keyword>
<keyword evidence="3 7" id="KW-0812">Transmembrane</keyword>
<keyword evidence="10" id="KW-1185">Reference proteome</keyword>
<evidence type="ECO:0000256" key="1">
    <source>
        <dbReference type="ARBA" id="ARBA00004651"/>
    </source>
</evidence>
<evidence type="ECO:0000259" key="8">
    <source>
        <dbReference type="Pfam" id="PF01618"/>
    </source>
</evidence>
<dbReference type="PANTHER" id="PTHR30625">
    <property type="entry name" value="PROTEIN TOLQ"/>
    <property type="match status" value="1"/>
</dbReference>
<evidence type="ECO:0000256" key="6">
    <source>
        <dbReference type="RuleBase" id="RU004057"/>
    </source>
</evidence>
<dbReference type="GO" id="GO:0005886">
    <property type="term" value="C:plasma membrane"/>
    <property type="evidence" value="ECO:0007669"/>
    <property type="project" value="UniProtKB-SubCell"/>
</dbReference>
<name>A0A5B9QLV1_9BACT</name>
<feature type="transmembrane region" description="Helical" evidence="7">
    <location>
        <begin position="224"/>
        <end position="245"/>
    </location>
</feature>
<evidence type="ECO:0000313" key="10">
    <source>
        <dbReference type="Proteomes" id="UP000323917"/>
    </source>
</evidence>
<dbReference type="GO" id="GO:0017038">
    <property type="term" value="P:protein import"/>
    <property type="evidence" value="ECO:0007669"/>
    <property type="project" value="TreeGrafter"/>
</dbReference>
<feature type="domain" description="MotA/TolQ/ExbB proton channel" evidence="8">
    <location>
        <begin position="151"/>
        <end position="259"/>
    </location>
</feature>
<keyword evidence="6" id="KW-0653">Protein transport</keyword>
<evidence type="ECO:0000313" key="9">
    <source>
        <dbReference type="EMBL" id="QEG35131.1"/>
    </source>
</evidence>
<feature type="transmembrane region" description="Helical" evidence="7">
    <location>
        <begin position="70"/>
        <end position="87"/>
    </location>
</feature>
<evidence type="ECO:0000256" key="2">
    <source>
        <dbReference type="ARBA" id="ARBA00022475"/>
    </source>
</evidence>